<dbReference type="PANTHER" id="PTHR13887">
    <property type="entry name" value="GLUTATHIONE S-TRANSFERASE KAPPA"/>
    <property type="match status" value="1"/>
</dbReference>
<reference evidence="2 3" key="1">
    <citation type="submission" date="2023-07" db="EMBL/GenBank/DDBJ databases">
        <title>Genomic Encyclopedia of Type Strains, Phase IV (KMG-IV): sequencing the most valuable type-strain genomes for metagenomic binning, comparative biology and taxonomic classification.</title>
        <authorList>
            <person name="Goeker M."/>
        </authorList>
    </citation>
    <scope>NUCLEOTIDE SEQUENCE [LARGE SCALE GENOMIC DNA]</scope>
    <source>
        <strain evidence="2 3">DSM 11549</strain>
    </source>
</reference>
<dbReference type="RefSeq" id="WP_307155188.1">
    <property type="nucleotide sequence ID" value="NZ_JAUSUK010000002.1"/>
</dbReference>
<evidence type="ECO:0000313" key="2">
    <source>
        <dbReference type="EMBL" id="MDQ0327112.1"/>
    </source>
</evidence>
<dbReference type="CDD" id="cd03024">
    <property type="entry name" value="DsbA_FrnE"/>
    <property type="match status" value="1"/>
</dbReference>
<organism evidence="2 3">
    <name type="scientific">Rhodopseudomonas julia</name>
    <dbReference type="NCBI Taxonomy" id="200617"/>
    <lineage>
        <taxon>Bacteria</taxon>
        <taxon>Pseudomonadati</taxon>
        <taxon>Pseudomonadota</taxon>
        <taxon>Alphaproteobacteria</taxon>
        <taxon>Hyphomicrobiales</taxon>
        <taxon>Nitrobacteraceae</taxon>
        <taxon>Rhodopseudomonas</taxon>
    </lineage>
</organism>
<dbReference type="PANTHER" id="PTHR13887:SF41">
    <property type="entry name" value="THIOREDOXIN SUPERFAMILY PROTEIN"/>
    <property type="match status" value="1"/>
</dbReference>
<dbReference type="Pfam" id="PF01323">
    <property type="entry name" value="DSBA"/>
    <property type="match status" value="1"/>
</dbReference>
<dbReference type="InterPro" id="IPR001853">
    <property type="entry name" value="DSBA-like_thioredoxin_dom"/>
</dbReference>
<feature type="domain" description="DSBA-like thioredoxin" evidence="1">
    <location>
        <begin position="13"/>
        <end position="211"/>
    </location>
</feature>
<keyword evidence="2" id="KW-0413">Isomerase</keyword>
<dbReference type="GO" id="GO:0016853">
    <property type="term" value="F:isomerase activity"/>
    <property type="evidence" value="ECO:0007669"/>
    <property type="project" value="UniProtKB-KW"/>
</dbReference>
<accession>A0ABU0CDH3</accession>
<dbReference type="Gene3D" id="3.40.30.10">
    <property type="entry name" value="Glutaredoxin"/>
    <property type="match status" value="1"/>
</dbReference>
<protein>
    <submittedName>
        <fullName evidence="2">DsbA family dithiol-disulfide isomerase</fullName>
    </submittedName>
</protein>
<dbReference type="SUPFAM" id="SSF52833">
    <property type="entry name" value="Thioredoxin-like"/>
    <property type="match status" value="1"/>
</dbReference>
<comment type="caution">
    <text evidence="2">The sequence shown here is derived from an EMBL/GenBank/DDBJ whole genome shotgun (WGS) entry which is preliminary data.</text>
</comment>
<gene>
    <name evidence="2" type="ORF">J2R99_002981</name>
</gene>
<dbReference type="EMBL" id="JAUSUK010000002">
    <property type="protein sequence ID" value="MDQ0327112.1"/>
    <property type="molecule type" value="Genomic_DNA"/>
</dbReference>
<evidence type="ECO:0000313" key="3">
    <source>
        <dbReference type="Proteomes" id="UP001230253"/>
    </source>
</evidence>
<dbReference type="Proteomes" id="UP001230253">
    <property type="component" value="Unassembled WGS sequence"/>
</dbReference>
<name>A0ABU0CDH3_9BRAD</name>
<sequence>MRDELPATDRLSVDVISDVMCPWCFIGKRRLERAASQTDIPLEIRWRPYQLDPTLPPEGKDRSLYLAEKFGSAERARSLYVDVRAAGAQEAIPFDFDAIEVSPNTLDAHRLIRWSASAGVQDVIVEALFNAYFIEGRRLNELETLTEIAAKAGMEPDVIAELLASGADRELVEEEIALARQMGVSGVPTFVVGNRYVVVGAQAPEVLLEAFNAALAASHNANDNGPA</sequence>
<keyword evidence="3" id="KW-1185">Reference proteome</keyword>
<dbReference type="InterPro" id="IPR036249">
    <property type="entry name" value="Thioredoxin-like_sf"/>
</dbReference>
<proteinExistence type="predicted"/>
<evidence type="ECO:0000259" key="1">
    <source>
        <dbReference type="Pfam" id="PF01323"/>
    </source>
</evidence>